<evidence type="ECO:0000256" key="2">
    <source>
        <dbReference type="ARBA" id="ARBA00022630"/>
    </source>
</evidence>
<dbReference type="GO" id="GO:0016491">
    <property type="term" value="F:oxidoreductase activity"/>
    <property type="evidence" value="ECO:0007669"/>
    <property type="project" value="UniProtKB-KW"/>
</dbReference>
<feature type="domain" description="Berberine/berberine-like" evidence="5">
    <location>
        <begin position="105"/>
        <end position="146"/>
    </location>
</feature>
<evidence type="ECO:0000259" key="5">
    <source>
        <dbReference type="Pfam" id="PF08031"/>
    </source>
</evidence>
<dbReference type="Pfam" id="PF08031">
    <property type="entry name" value="BBE"/>
    <property type="match status" value="1"/>
</dbReference>
<dbReference type="PANTHER" id="PTHR42973:SF39">
    <property type="entry name" value="FAD-BINDING PCMH-TYPE DOMAIN-CONTAINING PROTEIN"/>
    <property type="match status" value="1"/>
</dbReference>
<accession>A0A9N9JIJ4</accession>
<dbReference type="PANTHER" id="PTHR42973">
    <property type="entry name" value="BINDING OXIDOREDUCTASE, PUTATIVE (AFU_ORTHOLOGUE AFUA_1G17690)-RELATED"/>
    <property type="match status" value="1"/>
</dbReference>
<comment type="caution">
    <text evidence="6">The sequence shown here is derived from an EMBL/GenBank/DDBJ whole genome shotgun (WGS) entry which is preliminary data.</text>
</comment>
<dbReference type="InterPro" id="IPR012951">
    <property type="entry name" value="BBE"/>
</dbReference>
<dbReference type="Gene3D" id="3.30.465.10">
    <property type="match status" value="1"/>
</dbReference>
<protein>
    <submittedName>
        <fullName evidence="6">17136_t:CDS:1</fullName>
    </submittedName>
</protein>
<keyword evidence="3" id="KW-0274">FAD</keyword>
<name>A0A9N9JIJ4_9GLOM</name>
<dbReference type="GO" id="GO:0050660">
    <property type="term" value="F:flavin adenine dinucleotide binding"/>
    <property type="evidence" value="ECO:0007669"/>
    <property type="project" value="InterPro"/>
</dbReference>
<dbReference type="Gene3D" id="3.40.462.20">
    <property type="match status" value="1"/>
</dbReference>
<dbReference type="InterPro" id="IPR050416">
    <property type="entry name" value="FAD-linked_Oxidoreductase"/>
</dbReference>
<evidence type="ECO:0000256" key="4">
    <source>
        <dbReference type="ARBA" id="ARBA00023002"/>
    </source>
</evidence>
<dbReference type="EMBL" id="CAJVPV010053871">
    <property type="protein sequence ID" value="CAG8782502.1"/>
    <property type="molecule type" value="Genomic_DNA"/>
</dbReference>
<feature type="non-terminal residue" evidence="6">
    <location>
        <position position="1"/>
    </location>
</feature>
<evidence type="ECO:0000313" key="7">
    <source>
        <dbReference type="Proteomes" id="UP000789342"/>
    </source>
</evidence>
<evidence type="ECO:0000256" key="1">
    <source>
        <dbReference type="ARBA" id="ARBA00001974"/>
    </source>
</evidence>
<evidence type="ECO:0000313" key="6">
    <source>
        <dbReference type="EMBL" id="CAG8782502.1"/>
    </source>
</evidence>
<keyword evidence="2" id="KW-0285">Flavoprotein</keyword>
<sequence length="207" mass="22741">GPVQERELVKTKSMYFNDTLSSGAIDNIVRLVEIMPIGAIAELSAYGGILATQPGNLTAFVHRTGIAYHLLITVPLTGNSTADTPIWAWIKQWDTMVRPFSNHQSYQGFLDSDLQDPEKSYFGDNFQKLQDIKAKYDPKNVFSSGQPNFGADSSPLTNQNSPDTFVPGTCPWVSGGNPPGPRSSGIGKNDNRWMMLTRVLGFVVIML</sequence>
<gene>
    <name evidence="6" type="ORF">AMORRO_LOCUS17447</name>
</gene>
<keyword evidence="7" id="KW-1185">Reference proteome</keyword>
<dbReference type="Proteomes" id="UP000789342">
    <property type="component" value="Unassembled WGS sequence"/>
</dbReference>
<dbReference type="InterPro" id="IPR016169">
    <property type="entry name" value="FAD-bd_PCMH_sub2"/>
</dbReference>
<comment type="cofactor">
    <cofactor evidence="1">
        <name>FAD</name>
        <dbReference type="ChEBI" id="CHEBI:57692"/>
    </cofactor>
</comment>
<keyword evidence="4" id="KW-0560">Oxidoreductase</keyword>
<evidence type="ECO:0000256" key="3">
    <source>
        <dbReference type="ARBA" id="ARBA00022827"/>
    </source>
</evidence>
<organism evidence="6 7">
    <name type="scientific">Acaulospora morrowiae</name>
    <dbReference type="NCBI Taxonomy" id="94023"/>
    <lineage>
        <taxon>Eukaryota</taxon>
        <taxon>Fungi</taxon>
        <taxon>Fungi incertae sedis</taxon>
        <taxon>Mucoromycota</taxon>
        <taxon>Glomeromycotina</taxon>
        <taxon>Glomeromycetes</taxon>
        <taxon>Diversisporales</taxon>
        <taxon>Acaulosporaceae</taxon>
        <taxon>Acaulospora</taxon>
    </lineage>
</organism>
<reference evidence="6" key="1">
    <citation type="submission" date="2021-06" db="EMBL/GenBank/DDBJ databases">
        <authorList>
            <person name="Kallberg Y."/>
            <person name="Tangrot J."/>
            <person name="Rosling A."/>
        </authorList>
    </citation>
    <scope>NUCLEOTIDE SEQUENCE</scope>
    <source>
        <strain evidence="6">CL551</strain>
    </source>
</reference>
<dbReference type="AlphaFoldDB" id="A0A9N9JIJ4"/>
<proteinExistence type="predicted"/>
<dbReference type="OrthoDB" id="415825at2759"/>
<feature type="non-terminal residue" evidence="6">
    <location>
        <position position="207"/>
    </location>
</feature>